<gene>
    <name evidence="2" type="primary">CFAP90</name>
    <name evidence="2" type="synonym">cfap90</name>
</gene>
<organism evidence="2 3">
    <name type="scientific">Erpetoichthys calabaricus</name>
    <name type="common">Rope fish</name>
    <name type="synonym">Calamoichthys calabaricus</name>
    <dbReference type="NCBI Taxonomy" id="27687"/>
    <lineage>
        <taxon>Eukaryota</taxon>
        <taxon>Metazoa</taxon>
        <taxon>Chordata</taxon>
        <taxon>Craniata</taxon>
        <taxon>Vertebrata</taxon>
        <taxon>Euteleostomi</taxon>
        <taxon>Actinopterygii</taxon>
        <taxon>Polypteriformes</taxon>
        <taxon>Polypteridae</taxon>
        <taxon>Erpetoichthys</taxon>
    </lineage>
</organism>
<accession>A0A8C4SKQ2</accession>
<name>A0A8C4SKQ2_ERPCA</name>
<feature type="region of interest" description="Disordered" evidence="1">
    <location>
        <begin position="1"/>
        <end position="22"/>
    </location>
</feature>
<keyword evidence="3" id="KW-1185">Reference proteome</keyword>
<reference evidence="2" key="3">
    <citation type="submission" date="2025-09" db="UniProtKB">
        <authorList>
            <consortium name="Ensembl"/>
        </authorList>
    </citation>
    <scope>IDENTIFICATION</scope>
</reference>
<protein>
    <submittedName>
        <fullName evidence="2">Cilia and flagella associated protein 90</fullName>
    </submittedName>
</protein>
<proteinExistence type="predicted"/>
<dbReference type="AlphaFoldDB" id="A0A8C4SKQ2"/>
<reference evidence="2" key="1">
    <citation type="submission" date="2021-06" db="EMBL/GenBank/DDBJ databases">
        <authorList>
            <consortium name="Wellcome Sanger Institute Data Sharing"/>
        </authorList>
    </citation>
    <scope>NUCLEOTIDE SEQUENCE [LARGE SCALE GENOMIC DNA]</scope>
</reference>
<dbReference type="GeneTree" id="ENSGT00390000015121"/>
<evidence type="ECO:0000313" key="3">
    <source>
        <dbReference type="Proteomes" id="UP000694620"/>
    </source>
</evidence>
<sequence length="155" mass="17944">MTFKTEGGTSRERMEQTTSETHMLDNAPISSMSSFSYIPPVRKYSKELSYFNTEGKGQHISAFDCHFRKSEGYNEKLHRDDREHAKSRGLDIEFLQEMSRPVPVLSSSDYGRHQAYALDKTDRQHVRVGYVRSEFYRKNGIYHSVEEGYGSVFPA</sequence>
<evidence type="ECO:0000256" key="1">
    <source>
        <dbReference type="SAM" id="MobiDB-lite"/>
    </source>
</evidence>
<dbReference type="PANTHER" id="PTHR34444:SF1">
    <property type="entry name" value="CILIA- AND FLAGELLA-ASSOCIATED PROTEIN 90"/>
    <property type="match status" value="1"/>
</dbReference>
<dbReference type="PANTHER" id="PTHR34444">
    <property type="entry name" value="LOC361192"/>
    <property type="match status" value="1"/>
</dbReference>
<dbReference type="InterPro" id="IPR027901">
    <property type="entry name" value="CFAP90"/>
</dbReference>
<dbReference type="Ensembl" id="ENSECRT00000018084.1">
    <property type="protein sequence ID" value="ENSECRP00000017734.1"/>
    <property type="gene ID" value="ENSECRG00000011845.1"/>
</dbReference>
<evidence type="ECO:0000313" key="2">
    <source>
        <dbReference type="Ensembl" id="ENSECRP00000017734.1"/>
    </source>
</evidence>
<reference evidence="2" key="2">
    <citation type="submission" date="2025-08" db="UniProtKB">
        <authorList>
            <consortium name="Ensembl"/>
        </authorList>
    </citation>
    <scope>IDENTIFICATION</scope>
</reference>
<dbReference type="Proteomes" id="UP000694620">
    <property type="component" value="Chromosome 13"/>
</dbReference>
<dbReference type="Pfam" id="PF15074">
    <property type="entry name" value="CFAP90"/>
    <property type="match status" value="1"/>
</dbReference>